<keyword evidence="3" id="KW-1185">Reference proteome</keyword>
<keyword evidence="2" id="KW-0378">Hydrolase</keyword>
<organism evidence="2 3">
    <name type="scientific">Hamiltosporidium tvaerminnensis</name>
    <dbReference type="NCBI Taxonomy" id="1176355"/>
    <lineage>
        <taxon>Eukaryota</taxon>
        <taxon>Fungi</taxon>
        <taxon>Fungi incertae sedis</taxon>
        <taxon>Microsporidia</taxon>
        <taxon>Dubosqiidae</taxon>
        <taxon>Hamiltosporidium</taxon>
    </lineage>
</organism>
<dbReference type="GO" id="GO:0004386">
    <property type="term" value="F:helicase activity"/>
    <property type="evidence" value="ECO:0007669"/>
    <property type="project" value="UniProtKB-KW"/>
</dbReference>
<name>A0A4Q9LZT3_9MICR</name>
<dbReference type="PANTHER" id="PTHR47958">
    <property type="entry name" value="ATP-DEPENDENT RNA HELICASE DBP3"/>
    <property type="match status" value="1"/>
</dbReference>
<keyword evidence="2" id="KW-0067">ATP-binding</keyword>
<dbReference type="PROSITE" id="PS51194">
    <property type="entry name" value="HELICASE_CTER"/>
    <property type="match status" value="1"/>
</dbReference>
<dbReference type="InterPro" id="IPR027417">
    <property type="entry name" value="P-loop_NTPase"/>
</dbReference>
<dbReference type="SUPFAM" id="SSF52540">
    <property type="entry name" value="P-loop containing nucleoside triphosphate hydrolases"/>
    <property type="match status" value="1"/>
</dbReference>
<dbReference type="AlphaFoldDB" id="A0A4Q9LZT3"/>
<dbReference type="SMART" id="SM00490">
    <property type="entry name" value="HELICc"/>
    <property type="match status" value="1"/>
</dbReference>
<dbReference type="CDD" id="cd18787">
    <property type="entry name" value="SF2_C_DEAD"/>
    <property type="match status" value="1"/>
</dbReference>
<dbReference type="InterPro" id="IPR001650">
    <property type="entry name" value="Helicase_C-like"/>
</dbReference>
<dbReference type="STRING" id="1176355.A0A4Q9LZT3"/>
<dbReference type="Proteomes" id="UP000292282">
    <property type="component" value="Unassembled WGS sequence"/>
</dbReference>
<proteinExistence type="predicted"/>
<reference evidence="2 3" key="1">
    <citation type="submission" date="2017-12" db="EMBL/GenBank/DDBJ databases">
        <authorList>
            <person name="Pombert J.-F."/>
            <person name="Haag K.L."/>
            <person name="Ebert D."/>
        </authorList>
    </citation>
    <scope>NUCLEOTIDE SEQUENCE [LARGE SCALE GENOMIC DNA]</scope>
    <source>
        <strain evidence="2">IL-G-3</strain>
    </source>
</reference>
<dbReference type="Pfam" id="PF00271">
    <property type="entry name" value="Helicase_C"/>
    <property type="match status" value="1"/>
</dbReference>
<keyword evidence="2" id="KW-0347">Helicase</keyword>
<gene>
    <name evidence="2" type="ORF">CWI38_0200p0020</name>
</gene>
<accession>A0A4Q9LZT3</accession>
<dbReference type="VEuPathDB" id="MicrosporidiaDB:CWI38_0200p0020"/>
<comment type="caution">
    <text evidence="2">The sequence shown here is derived from an EMBL/GenBank/DDBJ whole genome shotgun (WGS) entry which is preliminary data.</text>
</comment>
<dbReference type="OrthoDB" id="10265785at2759"/>
<dbReference type="Gene3D" id="3.40.50.300">
    <property type="entry name" value="P-loop containing nucleotide triphosphate hydrolases"/>
    <property type="match status" value="2"/>
</dbReference>
<keyword evidence="2" id="KW-0547">Nucleotide-binding</keyword>
<protein>
    <submittedName>
        <fullName evidence="2">ATP-dependent RNA helicase</fullName>
    </submittedName>
</protein>
<sequence>MDNKKAPTVKIIVIDEADAVLNLDSSMGSNAYVILKILEKSQKIYFSATFYPQIKKVIADYSPKAICIKKMKAIKSSYEYLRVGQSIIFVATKHMVEVLRKELGADLHEKACLHGDIKRQHKKKLEHDFRTAKALTLISTNKFLRGMDISQVNLIINFDLPIVKGIPKVETYIHRVGRSGRFDRSGVRVDLVNDSNDFNAF</sequence>
<evidence type="ECO:0000259" key="1">
    <source>
        <dbReference type="PROSITE" id="PS51194"/>
    </source>
</evidence>
<evidence type="ECO:0000313" key="2">
    <source>
        <dbReference type="EMBL" id="TBU19795.1"/>
    </source>
</evidence>
<dbReference type="EMBL" id="PITK01000200">
    <property type="protein sequence ID" value="TBU19795.1"/>
    <property type="molecule type" value="Genomic_DNA"/>
</dbReference>
<evidence type="ECO:0000313" key="3">
    <source>
        <dbReference type="Proteomes" id="UP000292282"/>
    </source>
</evidence>
<feature type="domain" description="Helicase C-terminal" evidence="1">
    <location>
        <begin position="73"/>
        <end position="201"/>
    </location>
</feature>